<dbReference type="RefSeq" id="WP_142873818.1">
    <property type="nucleotide sequence ID" value="NZ_CP045503.2"/>
</dbReference>
<keyword evidence="4" id="KW-1185">Reference proteome</keyword>
<gene>
    <name evidence="3" type="ORF">FM038_022025</name>
</gene>
<proteinExistence type="predicted"/>
<evidence type="ECO:0000313" key="4">
    <source>
        <dbReference type="Proteomes" id="UP000316416"/>
    </source>
</evidence>
<protein>
    <submittedName>
        <fullName evidence="3">Response regulator</fullName>
    </submittedName>
</protein>
<evidence type="ECO:0000313" key="3">
    <source>
        <dbReference type="EMBL" id="QPG59748.1"/>
    </source>
</evidence>
<dbReference type="InterPro" id="IPR001789">
    <property type="entry name" value="Sig_transdc_resp-reg_receiver"/>
</dbReference>
<feature type="domain" description="Response regulatory" evidence="2">
    <location>
        <begin position="2"/>
        <end position="129"/>
    </location>
</feature>
<accession>A0ABX6VBF6</accession>
<organism evidence="3 4">
    <name type="scientific">Shewanella eurypsychrophilus</name>
    <dbReference type="NCBI Taxonomy" id="2593656"/>
    <lineage>
        <taxon>Bacteria</taxon>
        <taxon>Pseudomonadati</taxon>
        <taxon>Pseudomonadota</taxon>
        <taxon>Gammaproteobacteria</taxon>
        <taxon>Alteromonadales</taxon>
        <taxon>Shewanellaceae</taxon>
        <taxon>Shewanella</taxon>
    </lineage>
</organism>
<dbReference type="SMART" id="SM00448">
    <property type="entry name" value="REC"/>
    <property type="match status" value="1"/>
</dbReference>
<dbReference type="SUPFAM" id="SSF52172">
    <property type="entry name" value="CheY-like"/>
    <property type="match status" value="1"/>
</dbReference>
<sequence>MKILIADDDRVSRQTQKRILSRSGEVDTVVNGAEAVQKFKHALEVSDPYHLICLDISMPFFDGKYALEEIRKIEKAKLIAKDKDKEVKVVMVTSSRAKKDILQVKGKCNAYLLKPISISAIEKMLSIFKSSA</sequence>
<dbReference type="InterPro" id="IPR052048">
    <property type="entry name" value="ST_Response_Regulator"/>
</dbReference>
<dbReference type="InterPro" id="IPR011006">
    <property type="entry name" value="CheY-like_superfamily"/>
</dbReference>
<reference evidence="3" key="1">
    <citation type="submission" date="2021-07" db="EMBL/GenBank/DDBJ databases">
        <title>Shewanella sp. YLB-07 whole genome sequence.</title>
        <authorList>
            <person name="Yu L."/>
        </authorList>
    </citation>
    <scope>NUCLEOTIDE SEQUENCE</scope>
    <source>
        <strain evidence="3">YLB-08</strain>
    </source>
</reference>
<dbReference type="Pfam" id="PF00072">
    <property type="entry name" value="Response_reg"/>
    <property type="match status" value="1"/>
</dbReference>
<dbReference type="PROSITE" id="PS50110">
    <property type="entry name" value="RESPONSE_REGULATORY"/>
    <property type="match status" value="1"/>
</dbReference>
<dbReference type="Gene3D" id="3.40.50.2300">
    <property type="match status" value="1"/>
</dbReference>
<keyword evidence="1" id="KW-0597">Phosphoprotein</keyword>
<dbReference type="PANTHER" id="PTHR43228:SF1">
    <property type="entry name" value="TWO-COMPONENT RESPONSE REGULATOR ARR22"/>
    <property type="match status" value="1"/>
</dbReference>
<dbReference type="EMBL" id="CP045503">
    <property type="protein sequence ID" value="QPG59748.1"/>
    <property type="molecule type" value="Genomic_DNA"/>
</dbReference>
<dbReference type="Proteomes" id="UP000316416">
    <property type="component" value="Chromosome"/>
</dbReference>
<evidence type="ECO:0000259" key="2">
    <source>
        <dbReference type="PROSITE" id="PS50110"/>
    </source>
</evidence>
<name>A0ABX6VBF6_9GAMM</name>
<dbReference type="CDD" id="cd17546">
    <property type="entry name" value="REC_hyHK_CKI1_RcsC-like"/>
    <property type="match status" value="1"/>
</dbReference>
<dbReference type="PANTHER" id="PTHR43228">
    <property type="entry name" value="TWO-COMPONENT RESPONSE REGULATOR"/>
    <property type="match status" value="1"/>
</dbReference>
<feature type="modified residue" description="4-aspartylphosphate" evidence="1">
    <location>
        <position position="55"/>
    </location>
</feature>
<evidence type="ECO:0000256" key="1">
    <source>
        <dbReference type="PROSITE-ProRule" id="PRU00169"/>
    </source>
</evidence>